<comment type="caution">
    <text evidence="1">The sequence shown here is derived from an EMBL/GenBank/DDBJ whole genome shotgun (WGS) entry which is preliminary data.</text>
</comment>
<keyword evidence="2" id="KW-1185">Reference proteome</keyword>
<evidence type="ECO:0000313" key="1">
    <source>
        <dbReference type="EMBL" id="KAK3293654.1"/>
    </source>
</evidence>
<evidence type="ECO:0000313" key="2">
    <source>
        <dbReference type="Proteomes" id="UP001278766"/>
    </source>
</evidence>
<proteinExistence type="predicted"/>
<sequence length="66" mass="7438">MPANTGRCTVSMTNPQWTAWNRANRNSPLNPHMKRVECGCRGFRARVAAQPEGKCSCGHDNRLHCR</sequence>
<dbReference type="EMBL" id="JAUEPN010000006">
    <property type="protein sequence ID" value="KAK3293654.1"/>
    <property type="molecule type" value="Genomic_DNA"/>
</dbReference>
<accession>A0AAE0HCA7</accession>
<reference evidence="1" key="2">
    <citation type="submission" date="2023-06" db="EMBL/GenBank/DDBJ databases">
        <authorList>
            <consortium name="Lawrence Berkeley National Laboratory"/>
            <person name="Haridas S."/>
            <person name="Hensen N."/>
            <person name="Bonometti L."/>
            <person name="Westerberg I."/>
            <person name="Brannstrom I.O."/>
            <person name="Guillou S."/>
            <person name="Cros-Aarteil S."/>
            <person name="Calhoun S."/>
            <person name="Kuo A."/>
            <person name="Mondo S."/>
            <person name="Pangilinan J."/>
            <person name="Riley R."/>
            <person name="Labutti K."/>
            <person name="Andreopoulos B."/>
            <person name="Lipzen A."/>
            <person name="Chen C."/>
            <person name="Yanf M."/>
            <person name="Daum C."/>
            <person name="Ng V."/>
            <person name="Clum A."/>
            <person name="Steindorff A."/>
            <person name="Ohm R."/>
            <person name="Martin F."/>
            <person name="Silar P."/>
            <person name="Natvig D."/>
            <person name="Lalanne C."/>
            <person name="Gautier V."/>
            <person name="Ament-Velasquez S.L."/>
            <person name="Kruys A."/>
            <person name="Hutchinson M.I."/>
            <person name="Powell A.J."/>
            <person name="Barry K."/>
            <person name="Miller A.N."/>
            <person name="Grigoriev I.V."/>
            <person name="Debuchy R."/>
            <person name="Gladieux P."/>
            <person name="Thoren M.H."/>
            <person name="Johannesson H."/>
        </authorList>
    </citation>
    <scope>NUCLEOTIDE SEQUENCE</scope>
    <source>
        <strain evidence="1">CBS 168.71</strain>
    </source>
</reference>
<dbReference type="RefSeq" id="XP_062657168.1">
    <property type="nucleotide sequence ID" value="XM_062804428.1"/>
</dbReference>
<reference evidence="1" key="1">
    <citation type="journal article" date="2023" name="Mol. Phylogenet. Evol.">
        <title>Genome-scale phylogeny and comparative genomics of the fungal order Sordariales.</title>
        <authorList>
            <person name="Hensen N."/>
            <person name="Bonometti L."/>
            <person name="Westerberg I."/>
            <person name="Brannstrom I.O."/>
            <person name="Guillou S."/>
            <person name="Cros-Aarteil S."/>
            <person name="Calhoun S."/>
            <person name="Haridas S."/>
            <person name="Kuo A."/>
            <person name="Mondo S."/>
            <person name="Pangilinan J."/>
            <person name="Riley R."/>
            <person name="LaButti K."/>
            <person name="Andreopoulos B."/>
            <person name="Lipzen A."/>
            <person name="Chen C."/>
            <person name="Yan M."/>
            <person name="Daum C."/>
            <person name="Ng V."/>
            <person name="Clum A."/>
            <person name="Steindorff A."/>
            <person name="Ohm R.A."/>
            <person name="Martin F."/>
            <person name="Silar P."/>
            <person name="Natvig D.O."/>
            <person name="Lalanne C."/>
            <person name="Gautier V."/>
            <person name="Ament-Velasquez S.L."/>
            <person name="Kruys A."/>
            <person name="Hutchinson M.I."/>
            <person name="Powell A.J."/>
            <person name="Barry K."/>
            <person name="Miller A.N."/>
            <person name="Grigoriev I.V."/>
            <person name="Debuchy R."/>
            <person name="Gladieux P."/>
            <person name="Hiltunen Thoren M."/>
            <person name="Johannesson H."/>
        </authorList>
    </citation>
    <scope>NUCLEOTIDE SEQUENCE</scope>
    <source>
        <strain evidence="1">CBS 168.71</strain>
    </source>
</reference>
<dbReference type="Proteomes" id="UP001278766">
    <property type="component" value="Unassembled WGS sequence"/>
</dbReference>
<organism evidence="1 2">
    <name type="scientific">Chaetomium fimeti</name>
    <dbReference type="NCBI Taxonomy" id="1854472"/>
    <lineage>
        <taxon>Eukaryota</taxon>
        <taxon>Fungi</taxon>
        <taxon>Dikarya</taxon>
        <taxon>Ascomycota</taxon>
        <taxon>Pezizomycotina</taxon>
        <taxon>Sordariomycetes</taxon>
        <taxon>Sordariomycetidae</taxon>
        <taxon>Sordariales</taxon>
        <taxon>Chaetomiaceae</taxon>
        <taxon>Chaetomium</taxon>
    </lineage>
</organism>
<dbReference type="AlphaFoldDB" id="A0AAE0HCA7"/>
<protein>
    <submittedName>
        <fullName evidence="1">Uncharacterized protein</fullName>
    </submittedName>
</protein>
<gene>
    <name evidence="1" type="ORF">B0H64DRAFT_405193</name>
</gene>
<name>A0AAE0HCA7_9PEZI</name>
<dbReference type="GeneID" id="87841376"/>